<sequence length="155" mass="16115">MTDHESDTSPTRPAGLWEYGVATTLLLLGLYVAYSGQQIGVGTPRRMGPGFLPMAVGVSLAALSLGIFWELSRLGGRSAMDVPLRPLVLIPLSMAVFAATVGPLGLIPATVLLVLIGAFADATMTAKRAALTAVALSVIGYLLFIRGFGLPLSAF</sequence>
<dbReference type="OrthoDB" id="5186924at2"/>
<keyword evidence="1" id="KW-0812">Transmembrane</keyword>
<accession>A0A399IXF4</accession>
<dbReference type="RefSeq" id="WP_119400642.1">
    <property type="nucleotide sequence ID" value="NZ_QWJJ01000022.1"/>
</dbReference>
<comment type="caution">
    <text evidence="3">The sequence shown here is derived from an EMBL/GenBank/DDBJ whole genome shotgun (WGS) entry which is preliminary data.</text>
</comment>
<dbReference type="EMBL" id="QWJJ01000022">
    <property type="protein sequence ID" value="RII37107.1"/>
    <property type="molecule type" value="Genomic_DNA"/>
</dbReference>
<evidence type="ECO:0000256" key="1">
    <source>
        <dbReference type="SAM" id="Phobius"/>
    </source>
</evidence>
<feature type="transmembrane region" description="Helical" evidence="1">
    <location>
        <begin position="48"/>
        <end position="69"/>
    </location>
</feature>
<keyword evidence="4" id="KW-1185">Reference proteome</keyword>
<evidence type="ECO:0000313" key="3">
    <source>
        <dbReference type="EMBL" id="RII37107.1"/>
    </source>
</evidence>
<feature type="domain" description="DUF1468" evidence="2">
    <location>
        <begin position="22"/>
        <end position="152"/>
    </location>
</feature>
<evidence type="ECO:0000259" key="2">
    <source>
        <dbReference type="Pfam" id="PF07331"/>
    </source>
</evidence>
<name>A0A399IXF4_9RHOB</name>
<dbReference type="InterPro" id="IPR009936">
    <property type="entry name" value="DUF1468"/>
</dbReference>
<evidence type="ECO:0000313" key="4">
    <source>
        <dbReference type="Proteomes" id="UP000265848"/>
    </source>
</evidence>
<keyword evidence="1" id="KW-0472">Membrane</keyword>
<gene>
    <name evidence="3" type="ORF">DL237_19075</name>
</gene>
<dbReference type="Proteomes" id="UP000265848">
    <property type="component" value="Unassembled WGS sequence"/>
</dbReference>
<organism evidence="3 4">
    <name type="scientific">Pseudooceanicola sediminis</name>
    <dbReference type="NCBI Taxonomy" id="2211117"/>
    <lineage>
        <taxon>Bacteria</taxon>
        <taxon>Pseudomonadati</taxon>
        <taxon>Pseudomonadota</taxon>
        <taxon>Alphaproteobacteria</taxon>
        <taxon>Rhodobacterales</taxon>
        <taxon>Paracoccaceae</taxon>
        <taxon>Pseudooceanicola</taxon>
    </lineage>
</organism>
<keyword evidence="1" id="KW-1133">Transmembrane helix</keyword>
<dbReference type="Pfam" id="PF07331">
    <property type="entry name" value="TctB"/>
    <property type="match status" value="1"/>
</dbReference>
<protein>
    <submittedName>
        <fullName evidence="3">Tripartite tricarboxylate transporter TctB family protein</fullName>
    </submittedName>
</protein>
<feature type="transmembrane region" description="Helical" evidence="1">
    <location>
        <begin position="89"/>
        <end position="117"/>
    </location>
</feature>
<proteinExistence type="predicted"/>
<feature type="transmembrane region" description="Helical" evidence="1">
    <location>
        <begin position="129"/>
        <end position="149"/>
    </location>
</feature>
<dbReference type="AlphaFoldDB" id="A0A399IXF4"/>
<reference evidence="3 4" key="1">
    <citation type="submission" date="2018-08" db="EMBL/GenBank/DDBJ databases">
        <title>Pseudooceanicola sediminis CY03 in the family Rhodobacteracea.</title>
        <authorList>
            <person name="Zhang Y.-J."/>
        </authorList>
    </citation>
    <scope>NUCLEOTIDE SEQUENCE [LARGE SCALE GENOMIC DNA]</scope>
    <source>
        <strain evidence="3 4">CY03</strain>
    </source>
</reference>
<feature type="transmembrane region" description="Helical" evidence="1">
    <location>
        <begin position="16"/>
        <end position="36"/>
    </location>
</feature>